<dbReference type="Proteomes" id="UP000000607">
    <property type="component" value="Chromosome"/>
</dbReference>
<evidence type="ECO:0000313" key="1">
    <source>
        <dbReference type="EMBL" id="AAU38154.1"/>
    </source>
</evidence>
<gene>
    <name evidence="1" type="ordered locus">MS1547</name>
</gene>
<dbReference type="AlphaFoldDB" id="Q65SA6"/>
<protein>
    <submittedName>
        <fullName evidence="1">Uncharacterized protein</fullName>
    </submittedName>
</protein>
<dbReference type="EMBL" id="AE016827">
    <property type="protein sequence ID" value="AAU38154.1"/>
    <property type="molecule type" value="Genomic_DNA"/>
</dbReference>
<evidence type="ECO:0000313" key="2">
    <source>
        <dbReference type="Proteomes" id="UP000000607"/>
    </source>
</evidence>
<sequence length="46" mass="5047">MAKSVDAADSKSAALKSVSVRVRPLAPNSRDRFLAVFFIARISYFS</sequence>
<reference evidence="1 2" key="1">
    <citation type="journal article" date="2004" name="Nat. Biotechnol.">
        <title>The genome sequence of the capnophilic rumen bacterium Mannheimia succiniciproducens.</title>
        <authorList>
            <person name="Hong S.H."/>
            <person name="Kim J.S."/>
            <person name="Lee S.Y."/>
            <person name="In Y.H."/>
            <person name="Choi S.S."/>
            <person name="Rih J.-K."/>
            <person name="Kim C.H."/>
            <person name="Jeong H."/>
            <person name="Hur C.G."/>
            <person name="Kim J.J."/>
        </authorList>
    </citation>
    <scope>NUCLEOTIDE SEQUENCE [LARGE SCALE GENOMIC DNA]</scope>
    <source>
        <strain evidence="2">KCTC 0769BP / MBEL55E</strain>
    </source>
</reference>
<dbReference type="AntiFam" id="ANF00015">
    <property type="entry name" value="tRNA translation"/>
</dbReference>
<dbReference type="HOGENOM" id="CLU_3185550_0_0_6"/>
<proteinExistence type="predicted"/>
<accession>Q65SA6</accession>
<keyword evidence="2" id="KW-1185">Reference proteome</keyword>
<dbReference type="STRING" id="221988.MS1547"/>
<name>Q65SA6_MANSM</name>
<organism evidence="1 2">
    <name type="scientific">Mannheimia succiniciproducens (strain KCTC 0769BP / MBEL55E)</name>
    <dbReference type="NCBI Taxonomy" id="221988"/>
    <lineage>
        <taxon>Bacteria</taxon>
        <taxon>Pseudomonadati</taxon>
        <taxon>Pseudomonadota</taxon>
        <taxon>Gammaproteobacteria</taxon>
        <taxon>Pasteurellales</taxon>
        <taxon>Pasteurellaceae</taxon>
        <taxon>Basfia</taxon>
    </lineage>
</organism>
<dbReference type="KEGG" id="msu:MS1547"/>